<gene>
    <name evidence="5" type="ORF">N784_13350</name>
</gene>
<dbReference type="PANTHER" id="PTHR33941">
    <property type="entry name" value="PROPANEDIOL UTILIZATION PROTEIN PDUA"/>
    <property type="match status" value="1"/>
</dbReference>
<evidence type="ECO:0000256" key="3">
    <source>
        <dbReference type="PROSITE-ProRule" id="PRU01278"/>
    </source>
</evidence>
<sequence>MDALGLIEVKGYLAAVEASDAALKAANVQLINMERIRGGYVTVQLTGDVGAVNAAVAAGSEAANQFGVLISKHVISRAHEETHKLLTGNLLEQDEQEKVEEVIQPLQAAEQHEQVQVITNEETTPKEETPKEDVALVPEMTEEKLYSMTVADLRKLAREIHPEQATPNDIKFGKKEYLVSLLAPLIQKG</sequence>
<dbReference type="eggNOG" id="COG4577">
    <property type="taxonomic scope" value="Bacteria"/>
</dbReference>
<dbReference type="Gene3D" id="3.30.70.1710">
    <property type="match status" value="1"/>
</dbReference>
<dbReference type="PROSITE" id="PS51930">
    <property type="entry name" value="BMC_2"/>
    <property type="match status" value="1"/>
</dbReference>
<dbReference type="RefSeq" id="WP_052127367.1">
    <property type="nucleotide sequence ID" value="NZ_AVPG01000037.1"/>
</dbReference>
<dbReference type="InterPro" id="IPR000249">
    <property type="entry name" value="BMC_dom"/>
</dbReference>
<comment type="subcellular location">
    <subcellularLocation>
        <location evidence="1">Bacterial microcompartment</location>
    </subcellularLocation>
</comment>
<dbReference type="InterPro" id="IPR037233">
    <property type="entry name" value="CcmK-like_sf"/>
</dbReference>
<dbReference type="Pfam" id="PF00936">
    <property type="entry name" value="BMC"/>
    <property type="match status" value="1"/>
</dbReference>
<dbReference type="InterPro" id="IPR050575">
    <property type="entry name" value="BMC_shell"/>
</dbReference>
<evidence type="ECO:0000259" key="4">
    <source>
        <dbReference type="PROSITE" id="PS51930"/>
    </source>
</evidence>
<evidence type="ECO:0000313" key="5">
    <source>
        <dbReference type="EMBL" id="KGX84507.1"/>
    </source>
</evidence>
<accession>A0A0A5HLP3</accession>
<reference evidence="5 6" key="1">
    <citation type="submission" date="2013-08" db="EMBL/GenBank/DDBJ databases">
        <authorList>
            <person name="Huang J."/>
            <person name="Wang G."/>
        </authorList>
    </citation>
    <scope>NUCLEOTIDE SEQUENCE [LARGE SCALE GENOMIC DNA]</scope>
    <source>
        <strain evidence="5 6">JSM 072002</strain>
    </source>
</reference>
<keyword evidence="2" id="KW-1283">Bacterial microcompartment</keyword>
<evidence type="ECO:0000256" key="1">
    <source>
        <dbReference type="ARBA" id="ARBA00024322"/>
    </source>
</evidence>
<dbReference type="GO" id="GO:0031469">
    <property type="term" value="C:bacterial microcompartment"/>
    <property type="evidence" value="ECO:0007669"/>
    <property type="project" value="UniProtKB-SubCell"/>
</dbReference>
<dbReference type="Proteomes" id="UP000030401">
    <property type="component" value="Unassembled WGS sequence"/>
</dbReference>
<proteinExistence type="inferred from homology"/>
<dbReference type="InterPro" id="IPR044872">
    <property type="entry name" value="CcmK/CsoS1_BMC"/>
</dbReference>
<dbReference type="SMART" id="SM00877">
    <property type="entry name" value="BMC"/>
    <property type="match status" value="1"/>
</dbReference>
<protein>
    <recommendedName>
        <fullName evidence="4">BMC domain-containing protein</fullName>
    </recommendedName>
</protein>
<name>A0A0A5HLP3_9BACI</name>
<feature type="domain" description="BMC" evidence="4">
    <location>
        <begin position="3"/>
        <end position="87"/>
    </location>
</feature>
<comment type="similarity">
    <text evidence="3">Belongs to the bacterial microcompartments protein family.</text>
</comment>
<dbReference type="STRING" id="1385512.N784_13350"/>
<dbReference type="CDD" id="cd07045">
    <property type="entry name" value="BMC_CcmK_like"/>
    <property type="match status" value="1"/>
</dbReference>
<dbReference type="EMBL" id="AVPG01000037">
    <property type="protein sequence ID" value="KGX84507.1"/>
    <property type="molecule type" value="Genomic_DNA"/>
</dbReference>
<dbReference type="AlphaFoldDB" id="A0A0A5HLP3"/>
<keyword evidence="6" id="KW-1185">Reference proteome</keyword>
<dbReference type="PANTHER" id="PTHR33941:SF11">
    <property type="entry name" value="BACTERIAL MICROCOMPARTMENT SHELL PROTEIN PDUJ"/>
    <property type="match status" value="1"/>
</dbReference>
<organism evidence="5 6">
    <name type="scientific">Pontibacillus litoralis JSM 072002</name>
    <dbReference type="NCBI Taxonomy" id="1385512"/>
    <lineage>
        <taxon>Bacteria</taxon>
        <taxon>Bacillati</taxon>
        <taxon>Bacillota</taxon>
        <taxon>Bacilli</taxon>
        <taxon>Bacillales</taxon>
        <taxon>Bacillaceae</taxon>
        <taxon>Pontibacillus</taxon>
    </lineage>
</organism>
<dbReference type="SUPFAM" id="SSF143414">
    <property type="entry name" value="CcmK-like"/>
    <property type="match status" value="1"/>
</dbReference>
<comment type="caution">
    <text evidence="5">The sequence shown here is derived from an EMBL/GenBank/DDBJ whole genome shotgun (WGS) entry which is preliminary data.</text>
</comment>
<evidence type="ECO:0000313" key="6">
    <source>
        <dbReference type="Proteomes" id="UP000030401"/>
    </source>
</evidence>
<evidence type="ECO:0000256" key="2">
    <source>
        <dbReference type="ARBA" id="ARBA00024446"/>
    </source>
</evidence>